<protein>
    <recommendedName>
        <fullName evidence="5">2-oxoglutarate-dependent ethylene/succinate-forming enzyme</fullName>
        <ecNumber evidence="4">1.13.12.19</ecNumber>
        <ecNumber evidence="3">1.14.20.7</ecNumber>
    </recommendedName>
    <alternativeName>
        <fullName evidence="7">2-oxoglutarate dioxygenase (ethylene-forming)</fullName>
    </alternativeName>
    <alternativeName>
        <fullName evidence="8">2-oxoglutarate/L-arginine monooxygenase/decarboxylase (succinate-forming)</fullName>
    </alternativeName>
</protein>
<dbReference type="Proteomes" id="UP000698242">
    <property type="component" value="Unassembled WGS sequence"/>
</dbReference>
<keyword evidence="11" id="KW-0479">Metal-binding</keyword>
<dbReference type="PROSITE" id="PS51471">
    <property type="entry name" value="FE2OG_OXY"/>
    <property type="match status" value="1"/>
</dbReference>
<comment type="catalytic activity">
    <reaction evidence="9">
        <text>2-oxoglutarate + O2 + 2 H(+) = ethene + 3 CO2 + H2O</text>
        <dbReference type="Rhea" id="RHEA:31523"/>
        <dbReference type="ChEBI" id="CHEBI:15377"/>
        <dbReference type="ChEBI" id="CHEBI:15378"/>
        <dbReference type="ChEBI" id="CHEBI:15379"/>
        <dbReference type="ChEBI" id="CHEBI:16526"/>
        <dbReference type="ChEBI" id="CHEBI:16810"/>
        <dbReference type="ChEBI" id="CHEBI:18153"/>
        <dbReference type="EC" id="1.13.12.19"/>
    </reaction>
</comment>
<comment type="pathway">
    <text evidence="2">Alkene biosynthesis; ethylene biosynthesis via 2-oxoglutarate.</text>
</comment>
<evidence type="ECO:0000313" key="14">
    <source>
        <dbReference type="Proteomes" id="UP000698242"/>
    </source>
</evidence>
<keyword evidence="11" id="KW-0408">Iron</keyword>
<dbReference type="InterPro" id="IPR044861">
    <property type="entry name" value="IPNS-like_FE2OG_OXY"/>
</dbReference>
<comment type="similarity">
    <text evidence="11">Belongs to the iron/ascorbate-dependent oxidoreductase family.</text>
</comment>
<dbReference type="Gene3D" id="2.60.120.330">
    <property type="entry name" value="B-lactam Antibiotic, Isopenicillin N Synthase, Chain"/>
    <property type="match status" value="1"/>
</dbReference>
<keyword evidence="6" id="KW-0266">Ethylene biosynthesis</keyword>
<dbReference type="InterPro" id="IPR027443">
    <property type="entry name" value="IPNS-like_sf"/>
</dbReference>
<dbReference type="AlphaFoldDB" id="A0A921NZR3"/>
<sequence>MTIPRIDAARLGAPQTVSALREAAMQTGFMTVHGTAIDAAEVRTVIEAYRDFFASGPEVKNHIDMARTGTNRGWGAPGSEQVDPAANPDYKQVFDMGFELPPGDPLAARGSRYYAPNLWPRDMPGFRSILERYYGEALDVCRELLTAVAGAVGADPARFDGRFERPMALLRGNHYPARPDWAGARDFGIAPHTDYGCLTLLATDGQAGLEVRGRDGSWIALSAPPGTFIVNFGEMLEMWTAGRIVATPHRVIGNAQERISVPLFFNPDYDTDVSEPGAPAPILAGEHLSRRYDETYLHLGRKG</sequence>
<dbReference type="PANTHER" id="PTHR47990">
    <property type="entry name" value="2-OXOGLUTARATE (2OG) AND FE(II)-DEPENDENT OXYGENASE SUPERFAMILY PROTEIN-RELATED"/>
    <property type="match status" value="1"/>
</dbReference>
<evidence type="ECO:0000256" key="5">
    <source>
        <dbReference type="ARBA" id="ARBA00019045"/>
    </source>
</evidence>
<evidence type="ECO:0000256" key="9">
    <source>
        <dbReference type="ARBA" id="ARBA00047725"/>
    </source>
</evidence>
<evidence type="ECO:0000256" key="7">
    <source>
        <dbReference type="ARBA" id="ARBA00031011"/>
    </source>
</evidence>
<dbReference type="GO" id="GO:0016787">
    <property type="term" value="F:hydrolase activity"/>
    <property type="evidence" value="ECO:0007669"/>
    <property type="project" value="UniProtKB-KW"/>
</dbReference>
<reference evidence="13" key="1">
    <citation type="submission" date="2013-03" db="EMBL/GenBank/DDBJ databases">
        <title>Genome Sequence of the Profundibacterium mesophilum strain KAUST100406-0324T from Red Sea, a novel genus in the family Rhodobacteraceae.</title>
        <authorList>
            <person name="Essack M."/>
            <person name="Alam I."/>
            <person name="Lafi F."/>
            <person name="Alawi W."/>
            <person name="Kamanu F."/>
            <person name="Al-Suwailem A."/>
            <person name="Lee O.O."/>
            <person name="Xu Y."/>
            <person name="Bajic V."/>
            <person name="Qian P.-Y."/>
            <person name="Archer J."/>
        </authorList>
    </citation>
    <scope>NUCLEOTIDE SEQUENCE</scope>
    <source>
        <strain evidence="13">KAUST100406-0324</strain>
    </source>
</reference>
<evidence type="ECO:0000256" key="2">
    <source>
        <dbReference type="ARBA" id="ARBA00004767"/>
    </source>
</evidence>
<comment type="catalytic activity">
    <reaction evidence="10">
        <text>L-arginine + 2-oxoglutarate + O2 = guanidine + L-glutamate 5-semialdehyde + succinate + CO2</text>
        <dbReference type="Rhea" id="RHEA:31535"/>
        <dbReference type="ChEBI" id="CHEBI:15379"/>
        <dbReference type="ChEBI" id="CHEBI:16526"/>
        <dbReference type="ChEBI" id="CHEBI:16810"/>
        <dbReference type="ChEBI" id="CHEBI:30031"/>
        <dbReference type="ChEBI" id="CHEBI:30087"/>
        <dbReference type="ChEBI" id="CHEBI:32682"/>
        <dbReference type="ChEBI" id="CHEBI:58066"/>
        <dbReference type="EC" id="1.14.20.7"/>
    </reaction>
</comment>
<proteinExistence type="inferred from homology"/>
<dbReference type="EC" id="1.13.12.19" evidence="4"/>
<dbReference type="GO" id="GO:0009693">
    <property type="term" value="P:ethylene biosynthetic process"/>
    <property type="evidence" value="ECO:0007669"/>
    <property type="project" value="UniProtKB-KW"/>
</dbReference>
<feature type="domain" description="Fe2OG dioxygenase" evidence="12">
    <location>
        <begin position="165"/>
        <end position="267"/>
    </location>
</feature>
<dbReference type="SUPFAM" id="SSF51197">
    <property type="entry name" value="Clavaminate synthase-like"/>
    <property type="match status" value="1"/>
</dbReference>
<dbReference type="InterPro" id="IPR026992">
    <property type="entry name" value="DIOX_N"/>
</dbReference>
<evidence type="ECO:0000259" key="12">
    <source>
        <dbReference type="PROSITE" id="PS51471"/>
    </source>
</evidence>
<dbReference type="InterPro" id="IPR005123">
    <property type="entry name" value="Oxoglu/Fe-dep_dioxygenase_dom"/>
</dbReference>
<comment type="cofactor">
    <cofactor evidence="1">
        <name>Fe(2+)</name>
        <dbReference type="ChEBI" id="CHEBI:29033"/>
    </cofactor>
</comment>
<evidence type="ECO:0000313" key="13">
    <source>
        <dbReference type="EMBL" id="KAF0677634.1"/>
    </source>
</evidence>
<evidence type="ECO:0000256" key="4">
    <source>
        <dbReference type="ARBA" id="ARBA00012531"/>
    </source>
</evidence>
<comment type="caution">
    <text evidence="13">The sequence shown here is derived from an EMBL/GenBank/DDBJ whole genome shotgun (WGS) entry which is preliminary data.</text>
</comment>
<dbReference type="OrthoDB" id="21825at2"/>
<evidence type="ECO:0000256" key="11">
    <source>
        <dbReference type="RuleBase" id="RU003682"/>
    </source>
</evidence>
<gene>
    <name evidence="13" type="ORF">PMES_00141</name>
</gene>
<accession>A0A921NZR3</accession>
<evidence type="ECO:0000256" key="10">
    <source>
        <dbReference type="ARBA" id="ARBA00049359"/>
    </source>
</evidence>
<dbReference type="GO" id="GO:0046872">
    <property type="term" value="F:metal ion binding"/>
    <property type="evidence" value="ECO:0007669"/>
    <property type="project" value="UniProtKB-KW"/>
</dbReference>
<dbReference type="InterPro" id="IPR050231">
    <property type="entry name" value="Iron_ascorbate_oxido_reductase"/>
</dbReference>
<keyword evidence="14" id="KW-1185">Reference proteome</keyword>
<name>A0A921NZR3_9RHOB</name>
<keyword evidence="11" id="KW-0560">Oxidoreductase</keyword>
<evidence type="ECO:0000256" key="8">
    <source>
        <dbReference type="ARBA" id="ARBA00031282"/>
    </source>
</evidence>
<organism evidence="13 14">
    <name type="scientific">Profundibacterium mesophilum KAUST100406-0324</name>
    <dbReference type="NCBI Taxonomy" id="1037889"/>
    <lineage>
        <taxon>Bacteria</taxon>
        <taxon>Pseudomonadati</taxon>
        <taxon>Pseudomonadota</taxon>
        <taxon>Alphaproteobacteria</taxon>
        <taxon>Rhodobacterales</taxon>
        <taxon>Roseobacteraceae</taxon>
        <taxon>Profundibacterium</taxon>
    </lineage>
</organism>
<evidence type="ECO:0000256" key="3">
    <source>
        <dbReference type="ARBA" id="ARBA00012293"/>
    </source>
</evidence>
<evidence type="ECO:0000256" key="1">
    <source>
        <dbReference type="ARBA" id="ARBA00001954"/>
    </source>
</evidence>
<dbReference type="EMBL" id="APKE01000001">
    <property type="protein sequence ID" value="KAF0677634.1"/>
    <property type="molecule type" value="Genomic_DNA"/>
</dbReference>
<dbReference type="Pfam" id="PF03171">
    <property type="entry name" value="2OG-FeII_Oxy"/>
    <property type="match status" value="1"/>
</dbReference>
<dbReference type="RefSeq" id="WP_159963601.1">
    <property type="nucleotide sequence ID" value="NZ_APKE01000001.1"/>
</dbReference>
<dbReference type="EC" id="1.14.20.7" evidence="3"/>
<evidence type="ECO:0000256" key="6">
    <source>
        <dbReference type="ARBA" id="ARBA00022666"/>
    </source>
</evidence>
<keyword evidence="13" id="KW-0378">Hydrolase</keyword>
<dbReference type="Pfam" id="PF14226">
    <property type="entry name" value="DIOX_N"/>
    <property type="match status" value="1"/>
</dbReference>
<dbReference type="GO" id="GO:0102276">
    <property type="term" value="F:2-oxoglutarate oxygenase/decarboxylase (ethylene-forming) activity"/>
    <property type="evidence" value="ECO:0007669"/>
    <property type="project" value="UniProtKB-EC"/>
</dbReference>